<proteinExistence type="predicted"/>
<accession>A0A414FWC5</accession>
<dbReference type="Proteomes" id="UP000286050">
    <property type="component" value="Unassembled WGS sequence"/>
</dbReference>
<name>A0A414FWC5_9ACTN</name>
<dbReference type="EMBL" id="QSJI01000004">
    <property type="protein sequence ID" value="RHD55618.1"/>
    <property type="molecule type" value="Genomic_DNA"/>
</dbReference>
<dbReference type="InterPro" id="IPR021377">
    <property type="entry name" value="DUF3006"/>
</dbReference>
<protein>
    <submittedName>
        <fullName evidence="1">DUF3006 domain-containing protein</fullName>
    </submittedName>
</protein>
<reference evidence="1 2" key="1">
    <citation type="submission" date="2018-08" db="EMBL/GenBank/DDBJ databases">
        <title>A genome reference for cultivated species of the human gut microbiota.</title>
        <authorList>
            <person name="Zou Y."/>
            <person name="Xue W."/>
            <person name="Luo G."/>
        </authorList>
    </citation>
    <scope>NUCLEOTIDE SEQUENCE [LARGE SCALE GENOMIC DNA]</scope>
    <source>
        <strain evidence="1 2">AM30-5LB</strain>
    </source>
</reference>
<comment type="caution">
    <text evidence="1">The sequence shown here is derived from an EMBL/GenBank/DDBJ whole genome shotgun (WGS) entry which is preliminary data.</text>
</comment>
<dbReference type="AlphaFoldDB" id="A0A414FWC5"/>
<gene>
    <name evidence="1" type="ORF">DW787_05360</name>
</gene>
<evidence type="ECO:0000313" key="2">
    <source>
        <dbReference type="Proteomes" id="UP000286050"/>
    </source>
</evidence>
<dbReference type="Pfam" id="PF11213">
    <property type="entry name" value="DUF3006"/>
    <property type="match status" value="1"/>
</dbReference>
<sequence length="81" mass="8822">MASATREAAVPVMIDRIEGGIAVVEVAKGKFVDVPLASIDGNARDGAVLAWNASGYRVDEKATMARRMRLDRRRCSLFGRE</sequence>
<organism evidence="1 2">
    <name type="scientific">Collinsella intestinalis</name>
    <dbReference type="NCBI Taxonomy" id="147207"/>
    <lineage>
        <taxon>Bacteria</taxon>
        <taxon>Bacillati</taxon>
        <taxon>Actinomycetota</taxon>
        <taxon>Coriobacteriia</taxon>
        <taxon>Coriobacteriales</taxon>
        <taxon>Coriobacteriaceae</taxon>
        <taxon>Collinsella</taxon>
    </lineage>
</organism>
<evidence type="ECO:0000313" key="1">
    <source>
        <dbReference type="EMBL" id="RHD55618.1"/>
    </source>
</evidence>